<evidence type="ECO:0000313" key="1">
    <source>
        <dbReference type="EMBL" id="PUU77481.1"/>
    </source>
</evidence>
<keyword evidence="2" id="KW-1185">Reference proteome</keyword>
<organism evidence="1 2">
    <name type="scientific">Tuber borchii</name>
    <name type="common">White truffle</name>
    <dbReference type="NCBI Taxonomy" id="42251"/>
    <lineage>
        <taxon>Eukaryota</taxon>
        <taxon>Fungi</taxon>
        <taxon>Dikarya</taxon>
        <taxon>Ascomycota</taxon>
        <taxon>Pezizomycotina</taxon>
        <taxon>Pezizomycetes</taxon>
        <taxon>Pezizales</taxon>
        <taxon>Tuberaceae</taxon>
        <taxon>Tuber</taxon>
    </lineage>
</organism>
<comment type="caution">
    <text evidence="1">The sequence shown here is derived from an EMBL/GenBank/DDBJ whole genome shotgun (WGS) entry which is preliminary data.</text>
</comment>
<dbReference type="Proteomes" id="UP000244722">
    <property type="component" value="Unassembled WGS sequence"/>
</dbReference>
<evidence type="ECO:0000313" key="2">
    <source>
        <dbReference type="Proteomes" id="UP000244722"/>
    </source>
</evidence>
<protein>
    <submittedName>
        <fullName evidence="1">Uncharacterized protein</fullName>
    </submittedName>
</protein>
<sequence>MVKTSTTKFSAVFMANGSMVLSKAIKGNFAPEAEITRLSHHVSVLSKKLHVTHSERRLLESKLTEVKLFHNKDKDAIDKRTPLGDMIAKEVKSKDATEELADSRIREDFSDPETKWERMVELFKGDEDILKRETVEKASKKIEAGKKEKGIGSSDNKNVVIGSVIIAGGALQKAKKKKNKKKWKLKSTVQEKDLNKFGFKKR</sequence>
<name>A0A2T6ZPR9_TUBBO</name>
<dbReference type="AlphaFoldDB" id="A0A2T6ZPR9"/>
<reference evidence="1 2" key="1">
    <citation type="submission" date="2017-04" db="EMBL/GenBank/DDBJ databases">
        <title>Draft genome sequence of Tuber borchii Vittad., a whitish edible truffle.</title>
        <authorList>
            <consortium name="DOE Joint Genome Institute"/>
            <person name="Murat C."/>
            <person name="Kuo A."/>
            <person name="Barry K.W."/>
            <person name="Clum A."/>
            <person name="Dockter R.B."/>
            <person name="Fauchery L."/>
            <person name="Iotti M."/>
            <person name="Kohler A."/>
            <person name="Labutti K."/>
            <person name="Lindquist E.A."/>
            <person name="Lipzen A."/>
            <person name="Ohm R.A."/>
            <person name="Wang M."/>
            <person name="Grigoriev I.V."/>
            <person name="Zambonelli A."/>
            <person name="Martin F.M."/>
        </authorList>
    </citation>
    <scope>NUCLEOTIDE SEQUENCE [LARGE SCALE GENOMIC DNA]</scope>
    <source>
        <strain evidence="1 2">Tbo3840</strain>
    </source>
</reference>
<dbReference type="EMBL" id="NESQ01000151">
    <property type="protein sequence ID" value="PUU77481.1"/>
    <property type="molecule type" value="Genomic_DNA"/>
</dbReference>
<proteinExistence type="predicted"/>
<accession>A0A2T6ZPR9</accession>
<gene>
    <name evidence="1" type="ORF">B9Z19DRAFT_1128218</name>
</gene>